<dbReference type="Proteomes" id="UP000307756">
    <property type="component" value="Unassembled WGS sequence"/>
</dbReference>
<dbReference type="OrthoDB" id="2953146at2"/>
<keyword evidence="1" id="KW-0802">TPR repeat</keyword>
<keyword evidence="4" id="KW-1185">Reference proteome</keyword>
<sequence length="711" mass="83761">MSFEEQLTNKQYFNNLIEHKGNNPVEVLGELFFEEQKQEVYDLSYIRFAQGELYFQYKDFEAAIYKWENIKNELEPWAKKNMADAYVELGLYPNAESIYTSIVTDSVILNTEIGLQLFSLYTKLRNLEKADSMIKKVVSLNPDYPLVTKLARSFYEENGDWKSAVELAVSEGKRQESMQWFSVLKSYIDEGYAEKFTPEYFEQPLLTVKSISHPQFGQLLFSLWKHYVNDEQYLAWVKSFNHLFKEMELLDQEQWYETNNLFNEVFFSLINGKYYIHEIKPLIPELLYNWRKIAEFSSATLVSGAILAWNDHFPEALEQEMVEKAEYSISRESHSNDTVEDGLQLLTDILKWGENEPVQLEWEGEPLYIEGQNDVKDFLQSLQDMKQSEKLLVLIKNLLDTLLAKKAEQKGELRESITLNEEVLSKLNGAVNQLDDLQFTKNNVITKAFQSRKNEMRETIQSKIPEILQGCADLVHEDSDFKNLHVKINHEMNQRIQLYLNETAIPLLKVKFKEWYRKAELEFNESKRFIDEMSDGLNQLFGDDMLKLQCDFQVLNDWKRDMERMTSYSAFEKENIFLRFTPSQFLLKSASKLFGGLSQNKGFLVSQYQKAIENEDFTEVAERIANRFLQQLDLFERTLERDICMFFDSPMDVLKVAVEKLKKEKEGNEKELHMLNSSPEKFYDPVTLFQIRHRQLEWLNIRHITTLIDPA</sequence>
<dbReference type="InterPro" id="IPR019734">
    <property type="entry name" value="TPR_rpt"/>
</dbReference>
<gene>
    <name evidence="3" type="ORF">FA727_05535</name>
</gene>
<evidence type="ECO:0008006" key="5">
    <source>
        <dbReference type="Google" id="ProtNLM"/>
    </source>
</evidence>
<comment type="caution">
    <text evidence="3">The sequence shown here is derived from an EMBL/GenBank/DDBJ whole genome shotgun (WGS) entry which is preliminary data.</text>
</comment>
<feature type="repeat" description="TPR" evidence="1">
    <location>
        <begin position="111"/>
        <end position="144"/>
    </location>
</feature>
<dbReference type="RefSeq" id="WP_136829754.1">
    <property type="nucleotide sequence ID" value="NZ_SWBM01000001.1"/>
</dbReference>
<accession>A0A4U1D8Y3</accession>
<dbReference type="EMBL" id="SWBM01000001">
    <property type="protein sequence ID" value="TKC19009.1"/>
    <property type="molecule type" value="Genomic_DNA"/>
</dbReference>
<keyword evidence="2" id="KW-0175">Coiled coil</keyword>
<dbReference type="PROSITE" id="PS50005">
    <property type="entry name" value="TPR"/>
    <property type="match status" value="1"/>
</dbReference>
<evidence type="ECO:0000313" key="4">
    <source>
        <dbReference type="Proteomes" id="UP000307756"/>
    </source>
</evidence>
<dbReference type="AlphaFoldDB" id="A0A4U1D8Y3"/>
<feature type="coiled-coil region" evidence="2">
    <location>
        <begin position="651"/>
        <end position="678"/>
    </location>
</feature>
<proteinExistence type="predicted"/>
<evidence type="ECO:0000313" key="3">
    <source>
        <dbReference type="EMBL" id="TKC19009.1"/>
    </source>
</evidence>
<reference evidence="3 4" key="1">
    <citation type="journal article" date="2011" name="J. Microbiol.">
        <title>Bacillus kyonggiensis sp. nov., isolated from soil of a lettuce field.</title>
        <authorList>
            <person name="Dong K."/>
            <person name="Lee S."/>
        </authorList>
    </citation>
    <scope>NUCLEOTIDE SEQUENCE [LARGE SCALE GENOMIC DNA]</scope>
    <source>
        <strain evidence="3 4">NB22</strain>
    </source>
</reference>
<dbReference type="InterPro" id="IPR011990">
    <property type="entry name" value="TPR-like_helical_dom_sf"/>
</dbReference>
<evidence type="ECO:0000256" key="1">
    <source>
        <dbReference type="PROSITE-ProRule" id="PRU00339"/>
    </source>
</evidence>
<name>A0A4U1D8Y3_9BACI</name>
<evidence type="ECO:0000256" key="2">
    <source>
        <dbReference type="SAM" id="Coils"/>
    </source>
</evidence>
<organism evidence="3 4">
    <name type="scientific">Robertmurraya kyonggiensis</name>
    <dbReference type="NCBI Taxonomy" id="1037680"/>
    <lineage>
        <taxon>Bacteria</taxon>
        <taxon>Bacillati</taxon>
        <taxon>Bacillota</taxon>
        <taxon>Bacilli</taxon>
        <taxon>Bacillales</taxon>
        <taxon>Bacillaceae</taxon>
        <taxon>Robertmurraya</taxon>
    </lineage>
</organism>
<dbReference type="SUPFAM" id="SSF48452">
    <property type="entry name" value="TPR-like"/>
    <property type="match status" value="1"/>
</dbReference>
<dbReference type="Gene3D" id="1.25.40.10">
    <property type="entry name" value="Tetratricopeptide repeat domain"/>
    <property type="match status" value="1"/>
</dbReference>
<protein>
    <recommendedName>
        <fullName evidence="5">Tetratricopeptide repeat protein</fullName>
    </recommendedName>
</protein>